<evidence type="ECO:0000256" key="1">
    <source>
        <dbReference type="ARBA" id="ARBA00022441"/>
    </source>
</evidence>
<comment type="caution">
    <text evidence="2">The sequence shown here is derived from an EMBL/GenBank/DDBJ whole genome shotgun (WGS) entry which is preliminary data.</text>
</comment>
<dbReference type="Gene3D" id="3.30.40.10">
    <property type="entry name" value="Zinc/RING finger domain, C3HC4 (zinc finger)"/>
    <property type="match status" value="1"/>
</dbReference>
<dbReference type="InterPro" id="IPR006652">
    <property type="entry name" value="Kelch_1"/>
</dbReference>
<dbReference type="InterPro" id="IPR013083">
    <property type="entry name" value="Znf_RING/FYVE/PHD"/>
</dbReference>
<organism evidence="2 3">
    <name type="scientific">Paramuricea clavata</name>
    <name type="common">Red gorgonian</name>
    <name type="synonym">Violescent sea-whip</name>
    <dbReference type="NCBI Taxonomy" id="317549"/>
    <lineage>
        <taxon>Eukaryota</taxon>
        <taxon>Metazoa</taxon>
        <taxon>Cnidaria</taxon>
        <taxon>Anthozoa</taxon>
        <taxon>Octocorallia</taxon>
        <taxon>Malacalcyonacea</taxon>
        <taxon>Plexauridae</taxon>
        <taxon>Paramuricea</taxon>
    </lineage>
</organism>
<reference evidence="2" key="1">
    <citation type="submission" date="2020-04" db="EMBL/GenBank/DDBJ databases">
        <authorList>
            <person name="Alioto T."/>
            <person name="Alioto T."/>
            <person name="Gomez Garrido J."/>
        </authorList>
    </citation>
    <scope>NUCLEOTIDE SEQUENCE</scope>
    <source>
        <strain evidence="2">A484AB</strain>
    </source>
</reference>
<sequence>MDELTPDTLVQPPRLLLNCISELRIKCIYSNRGCPEYVKLSNLQNHVDQCGFAPAKCGNEGCGAKVNECEKVRYETELCKFRKVECYGCGELKKEMMAEVLDSQSRMKEGVKQALKESLDKIESIFEATQSNSRPKVRAQTLKTDVARSLRQFNHGINHDIFIMGSFGKDYKPTNSVEKFCSREGRWVDVGPMNVPRASASSVVLGNQVIVSGGTTYNLQSGRNAPTDSVEILNLDQCPLQWEMSDIKLPAPQACHQTFIYKGKLIVICESFKKDGFTFFEISLTPPHAHKELFSLASYRFSYQVGDFYKAELVNEKVFVWWDIRRQFEGCINLRSCGK</sequence>
<dbReference type="PANTHER" id="PTHR10131:SF157">
    <property type="entry name" value="RECEPTOR-ASSOCIATED FACTOR, PUTATIVE-RELATED"/>
    <property type="match status" value="1"/>
</dbReference>
<dbReference type="SMART" id="SM00612">
    <property type="entry name" value="Kelch"/>
    <property type="match status" value="1"/>
</dbReference>
<evidence type="ECO:0000313" key="2">
    <source>
        <dbReference type="EMBL" id="CAB4020981.1"/>
    </source>
</evidence>
<dbReference type="SUPFAM" id="SSF49599">
    <property type="entry name" value="TRAF domain-like"/>
    <property type="match status" value="1"/>
</dbReference>
<dbReference type="OrthoDB" id="5989761at2759"/>
<dbReference type="GO" id="GO:0043122">
    <property type="term" value="P:regulation of canonical NF-kappaB signal transduction"/>
    <property type="evidence" value="ECO:0007669"/>
    <property type="project" value="TreeGrafter"/>
</dbReference>
<dbReference type="SUPFAM" id="SSF117281">
    <property type="entry name" value="Kelch motif"/>
    <property type="match status" value="1"/>
</dbReference>
<dbReference type="Gene3D" id="2.120.10.80">
    <property type="entry name" value="Kelch-type beta propeller"/>
    <property type="match status" value="1"/>
</dbReference>
<keyword evidence="3" id="KW-1185">Reference proteome</keyword>
<name>A0A7D9J3B2_PARCT</name>
<dbReference type="EMBL" id="CACRXK020011214">
    <property type="protein sequence ID" value="CAB4020981.1"/>
    <property type="molecule type" value="Genomic_DNA"/>
</dbReference>
<dbReference type="PANTHER" id="PTHR10131">
    <property type="entry name" value="TNF RECEPTOR ASSOCIATED FACTOR"/>
    <property type="match status" value="1"/>
</dbReference>
<proteinExistence type="predicted"/>
<dbReference type="Proteomes" id="UP001152795">
    <property type="component" value="Unassembled WGS sequence"/>
</dbReference>
<dbReference type="GO" id="GO:0016874">
    <property type="term" value="F:ligase activity"/>
    <property type="evidence" value="ECO:0007669"/>
    <property type="project" value="UniProtKB-KW"/>
</dbReference>
<evidence type="ECO:0000313" key="3">
    <source>
        <dbReference type="Proteomes" id="UP001152795"/>
    </source>
</evidence>
<keyword evidence="2" id="KW-0436">Ligase</keyword>
<protein>
    <submittedName>
        <fullName evidence="2">E3 ubiquitin- ligase PDZRN3-like</fullName>
    </submittedName>
</protein>
<gene>
    <name evidence="2" type="ORF">PACLA_8A000309</name>
</gene>
<accession>A0A7D9J3B2</accession>
<dbReference type="InterPro" id="IPR015915">
    <property type="entry name" value="Kelch-typ_b-propeller"/>
</dbReference>
<dbReference type="AlphaFoldDB" id="A0A7D9J3B2"/>
<keyword evidence="1" id="KW-0880">Kelch repeat</keyword>